<accession>A0A426YH25</accession>
<evidence type="ECO:0000313" key="2">
    <source>
        <dbReference type="Proteomes" id="UP000287651"/>
    </source>
</evidence>
<protein>
    <submittedName>
        <fullName evidence="1">Uncharacterized protein</fullName>
    </submittedName>
</protein>
<gene>
    <name evidence="1" type="ORF">B296_00047218</name>
</gene>
<organism evidence="1 2">
    <name type="scientific">Ensete ventricosum</name>
    <name type="common">Abyssinian banana</name>
    <name type="synonym">Musa ensete</name>
    <dbReference type="NCBI Taxonomy" id="4639"/>
    <lineage>
        <taxon>Eukaryota</taxon>
        <taxon>Viridiplantae</taxon>
        <taxon>Streptophyta</taxon>
        <taxon>Embryophyta</taxon>
        <taxon>Tracheophyta</taxon>
        <taxon>Spermatophyta</taxon>
        <taxon>Magnoliopsida</taxon>
        <taxon>Liliopsida</taxon>
        <taxon>Zingiberales</taxon>
        <taxon>Musaceae</taxon>
        <taxon>Ensete</taxon>
    </lineage>
</organism>
<reference evidence="1 2" key="1">
    <citation type="journal article" date="2014" name="Agronomy (Basel)">
        <title>A Draft Genome Sequence for Ensete ventricosum, the Drought-Tolerant Tree Against Hunger.</title>
        <authorList>
            <person name="Harrison J."/>
            <person name="Moore K.A."/>
            <person name="Paszkiewicz K."/>
            <person name="Jones T."/>
            <person name="Grant M."/>
            <person name="Ambacheew D."/>
            <person name="Muzemil S."/>
            <person name="Studholme D.J."/>
        </authorList>
    </citation>
    <scope>NUCLEOTIDE SEQUENCE [LARGE SCALE GENOMIC DNA]</scope>
</reference>
<dbReference type="Proteomes" id="UP000287651">
    <property type="component" value="Unassembled WGS sequence"/>
</dbReference>
<sequence>MKHLVGVAISIQTCGAPDRSGLIELVGNVVDLGYNLQKPTVREGGDVMLILPMKISAPSIQTSNVL</sequence>
<comment type="caution">
    <text evidence="1">The sequence shown here is derived from an EMBL/GenBank/DDBJ whole genome shotgun (WGS) entry which is preliminary data.</text>
</comment>
<name>A0A426YH25_ENSVE</name>
<dbReference type="EMBL" id="AMZH03012463">
    <property type="protein sequence ID" value="RRT50970.1"/>
    <property type="molecule type" value="Genomic_DNA"/>
</dbReference>
<proteinExistence type="predicted"/>
<evidence type="ECO:0000313" key="1">
    <source>
        <dbReference type="EMBL" id="RRT50970.1"/>
    </source>
</evidence>
<dbReference type="AlphaFoldDB" id="A0A426YH25"/>